<evidence type="ECO:0000256" key="2">
    <source>
        <dbReference type="ARBA" id="ARBA00022527"/>
    </source>
</evidence>
<dbReference type="RefSeq" id="XP_010244204.1">
    <property type="nucleotide sequence ID" value="XM_010245902.2"/>
</dbReference>
<dbReference type="PROSITE" id="PS50011">
    <property type="entry name" value="PROTEIN_KINASE_DOM"/>
    <property type="match status" value="1"/>
</dbReference>
<keyword evidence="5 11" id="KW-0418">Kinase</keyword>
<dbReference type="AlphaFoldDB" id="A0A1U7YUW7"/>
<dbReference type="PROSITE" id="PS00108">
    <property type="entry name" value="PROTEIN_KINASE_ST"/>
    <property type="match status" value="1"/>
</dbReference>
<feature type="domain" description="Protein kinase" evidence="9">
    <location>
        <begin position="89"/>
        <end position="369"/>
    </location>
</feature>
<evidence type="ECO:0000256" key="3">
    <source>
        <dbReference type="ARBA" id="ARBA00022679"/>
    </source>
</evidence>
<keyword evidence="2 8" id="KW-0723">Serine/threonine-protein kinase</keyword>
<dbReference type="InterPro" id="IPR050823">
    <property type="entry name" value="Plant_Ser_Thr_Prot_Kinase"/>
</dbReference>
<reference evidence="11" key="1">
    <citation type="submission" date="2025-08" db="UniProtKB">
        <authorList>
            <consortium name="RefSeq"/>
        </authorList>
    </citation>
    <scope>IDENTIFICATION</scope>
</reference>
<protein>
    <recommendedName>
        <fullName evidence="1">non-specific serine/threonine protein kinase</fullName>
        <ecNumber evidence="1">2.7.11.1</ecNumber>
    </recommendedName>
</protein>
<evidence type="ECO:0000256" key="4">
    <source>
        <dbReference type="ARBA" id="ARBA00022741"/>
    </source>
</evidence>
<dbReference type="FunFam" id="1.10.510.10:FF:000258">
    <property type="entry name" value="Probable serine/threonine-protein kinase PBL8"/>
    <property type="match status" value="1"/>
</dbReference>
<evidence type="ECO:0000259" key="9">
    <source>
        <dbReference type="PROSITE" id="PS50011"/>
    </source>
</evidence>
<evidence type="ECO:0000313" key="11">
    <source>
        <dbReference type="RefSeq" id="XP_010244204.1"/>
    </source>
</evidence>
<dbReference type="EC" id="2.7.11.1" evidence="1"/>
<dbReference type="InterPro" id="IPR017441">
    <property type="entry name" value="Protein_kinase_ATP_BS"/>
</dbReference>
<dbReference type="InterPro" id="IPR000719">
    <property type="entry name" value="Prot_kinase_dom"/>
</dbReference>
<keyword evidence="3" id="KW-0808">Transferase</keyword>
<dbReference type="GeneID" id="104588082"/>
<evidence type="ECO:0000256" key="8">
    <source>
        <dbReference type="RuleBase" id="RU000304"/>
    </source>
</evidence>
<dbReference type="OMA" id="KSRCKNE"/>
<dbReference type="Gene3D" id="1.10.510.10">
    <property type="entry name" value="Transferase(Phosphotransferase) domain 1"/>
    <property type="match status" value="1"/>
</dbReference>
<evidence type="ECO:0000313" key="10">
    <source>
        <dbReference type="Proteomes" id="UP000189703"/>
    </source>
</evidence>
<sequence>MSRDSKSWRPFTANCCSIEGQTVLGNFSRCRPSRLEFSKRIELPSFRRLSFSDLSSSSSTRITEDLAHSFGSDLHVFQLSELRAITQNFSSNFLLGEGGFGTVHKGYIDENLRQGLKAQAVAVKLLDSEGLQGHREWLAEVIFLGQLRHPHLVRLIGYCCEDEERLLVYEFMPRGSLENHLFRRISVSLPWGTRLKIAIGAAKGLAFLHGAEKPVIYRDFKTSNVLLDSDFTAKLSDFGLAKMGPEGSNTHVTTRVMGTYGYAAPEYVTTGHLTTKSDVYSFGVVLLELLTGRRSMDKTRPKSEQNLVDWARPYLTSSRKLRCIMDTRLAGQYSVKGAREIASLALQCVSPNPKDRPRMPAIVETLEKLQNLRDMAVTCGQWPAATPKSGRNGANVKGRKDARPAAYRKPSPVAPSRFG</sequence>
<keyword evidence="10" id="KW-1185">Reference proteome</keyword>
<gene>
    <name evidence="11" type="primary">LOC104588082</name>
</gene>
<keyword evidence="6" id="KW-0611">Plant defense</keyword>
<keyword evidence="4 8" id="KW-0547">Nucleotide-binding</keyword>
<dbReference type="Pfam" id="PF07714">
    <property type="entry name" value="PK_Tyr_Ser-Thr"/>
    <property type="match status" value="1"/>
</dbReference>
<keyword evidence="7 8" id="KW-0067">ATP-binding</keyword>
<proteinExistence type="inferred from homology"/>
<dbReference type="SUPFAM" id="SSF56112">
    <property type="entry name" value="Protein kinase-like (PK-like)"/>
    <property type="match status" value="1"/>
</dbReference>
<evidence type="ECO:0000256" key="5">
    <source>
        <dbReference type="ARBA" id="ARBA00022777"/>
    </source>
</evidence>
<dbReference type="FunCoup" id="A0A1U7YUW7">
    <property type="interactions" value="1902"/>
</dbReference>
<evidence type="ECO:0000256" key="6">
    <source>
        <dbReference type="ARBA" id="ARBA00022821"/>
    </source>
</evidence>
<dbReference type="Proteomes" id="UP000189703">
    <property type="component" value="Unplaced"/>
</dbReference>
<dbReference type="KEGG" id="nnu:104588082"/>
<dbReference type="eggNOG" id="KOG1187">
    <property type="taxonomic scope" value="Eukaryota"/>
</dbReference>
<organism evidence="10 11">
    <name type="scientific">Nelumbo nucifera</name>
    <name type="common">Sacred lotus</name>
    <dbReference type="NCBI Taxonomy" id="4432"/>
    <lineage>
        <taxon>Eukaryota</taxon>
        <taxon>Viridiplantae</taxon>
        <taxon>Streptophyta</taxon>
        <taxon>Embryophyta</taxon>
        <taxon>Tracheophyta</taxon>
        <taxon>Spermatophyta</taxon>
        <taxon>Magnoliopsida</taxon>
        <taxon>Proteales</taxon>
        <taxon>Nelumbonaceae</taxon>
        <taxon>Nelumbo</taxon>
    </lineage>
</organism>
<dbReference type="FunFam" id="3.30.200.20:FF:000228">
    <property type="entry name" value="Serine/threonine-protein kinase BIK1"/>
    <property type="match status" value="1"/>
</dbReference>
<dbReference type="OrthoDB" id="4062651at2759"/>
<name>A0A1U7YUW7_NELNU</name>
<dbReference type="GO" id="GO:0004674">
    <property type="term" value="F:protein serine/threonine kinase activity"/>
    <property type="evidence" value="ECO:0007669"/>
    <property type="project" value="UniProtKB-KW"/>
</dbReference>
<dbReference type="CDD" id="cd14066">
    <property type="entry name" value="STKc_IRAK"/>
    <property type="match status" value="1"/>
</dbReference>
<dbReference type="PROSITE" id="PS00107">
    <property type="entry name" value="PROTEIN_KINASE_ATP"/>
    <property type="match status" value="1"/>
</dbReference>
<accession>A0A1U7YUW7</accession>
<dbReference type="InterPro" id="IPR008271">
    <property type="entry name" value="Ser/Thr_kinase_AS"/>
</dbReference>
<dbReference type="InterPro" id="IPR001245">
    <property type="entry name" value="Ser-Thr/Tyr_kinase_cat_dom"/>
</dbReference>
<dbReference type="GO" id="GO:0005524">
    <property type="term" value="F:ATP binding"/>
    <property type="evidence" value="ECO:0007669"/>
    <property type="project" value="UniProtKB-UniRule"/>
</dbReference>
<dbReference type="PANTHER" id="PTHR45621">
    <property type="entry name" value="OS01G0588500 PROTEIN-RELATED"/>
    <property type="match status" value="1"/>
</dbReference>
<comment type="similarity">
    <text evidence="8">Belongs to the protein kinase superfamily.</text>
</comment>
<dbReference type="InterPro" id="IPR011009">
    <property type="entry name" value="Kinase-like_dom_sf"/>
</dbReference>
<evidence type="ECO:0000256" key="7">
    <source>
        <dbReference type="ARBA" id="ARBA00022840"/>
    </source>
</evidence>
<dbReference type="GO" id="GO:0006952">
    <property type="term" value="P:defense response"/>
    <property type="evidence" value="ECO:0007669"/>
    <property type="project" value="UniProtKB-KW"/>
</dbReference>
<evidence type="ECO:0000256" key="1">
    <source>
        <dbReference type="ARBA" id="ARBA00012513"/>
    </source>
</evidence>
<dbReference type="Gene3D" id="3.30.200.20">
    <property type="entry name" value="Phosphorylase Kinase, domain 1"/>
    <property type="match status" value="1"/>
</dbReference>